<comment type="similarity">
    <text evidence="2">Belongs to the ycf72 family.</text>
</comment>
<dbReference type="InterPro" id="IPR038860">
    <property type="entry name" value="YCF72"/>
</dbReference>
<keyword evidence="4" id="KW-0150">Chloroplast</keyword>
<dbReference type="Gramene" id="KQK85726">
    <property type="protein sequence ID" value="KQK85726"/>
    <property type="gene ID" value="SETIT_020850mg"/>
</dbReference>
<evidence type="ECO:0000256" key="2">
    <source>
        <dbReference type="ARBA" id="ARBA00009599"/>
    </source>
</evidence>
<evidence type="ECO:0000313" key="6">
    <source>
        <dbReference type="EnsemblPlants" id="KQK85726"/>
    </source>
</evidence>
<evidence type="ECO:0000256" key="5">
    <source>
        <dbReference type="ARBA" id="ARBA00022640"/>
    </source>
</evidence>
<accession>K3Z2T2</accession>
<keyword evidence="7" id="KW-1185">Reference proteome</keyword>
<organism evidence="6 7">
    <name type="scientific">Setaria italica</name>
    <name type="common">Foxtail millet</name>
    <name type="synonym">Panicum italicum</name>
    <dbReference type="NCBI Taxonomy" id="4555"/>
    <lineage>
        <taxon>Eukaryota</taxon>
        <taxon>Viridiplantae</taxon>
        <taxon>Streptophyta</taxon>
        <taxon>Embryophyta</taxon>
        <taxon>Tracheophyta</taxon>
        <taxon>Spermatophyta</taxon>
        <taxon>Magnoliopsida</taxon>
        <taxon>Liliopsida</taxon>
        <taxon>Poales</taxon>
        <taxon>Poaceae</taxon>
        <taxon>PACMAD clade</taxon>
        <taxon>Panicoideae</taxon>
        <taxon>Panicodae</taxon>
        <taxon>Paniceae</taxon>
        <taxon>Cenchrinae</taxon>
        <taxon>Setaria</taxon>
    </lineage>
</organism>
<evidence type="ECO:0000313" key="7">
    <source>
        <dbReference type="Proteomes" id="UP000004995"/>
    </source>
</evidence>
<dbReference type="Proteomes" id="UP000004995">
    <property type="component" value="Unassembled WGS sequence"/>
</dbReference>
<name>K3Z2T2_SETIT</name>
<dbReference type="OMA" id="WGWSTGQ"/>
<reference evidence="6" key="2">
    <citation type="submission" date="2018-08" db="UniProtKB">
        <authorList>
            <consortium name="EnsemblPlants"/>
        </authorList>
    </citation>
    <scope>IDENTIFICATION</scope>
    <source>
        <strain evidence="6">Yugu1</strain>
    </source>
</reference>
<dbReference type="STRING" id="4555.K3Z2T2"/>
<dbReference type="InParanoid" id="K3Z2T2"/>
<sequence length="107" mass="11784">MGAFPSPPPWGWSTGQHLDPALPKLFWFTPTLPTCPTVAKQFWDTKRTSPDAPAALANCPPLPRVISMLCMAVPKGISVEVDSSFFSKNPFPNCTSFFQSIRLSRCI</sequence>
<evidence type="ECO:0000256" key="3">
    <source>
        <dbReference type="ARBA" id="ARBA00021519"/>
    </source>
</evidence>
<dbReference type="PANTHER" id="PTHR37377">
    <property type="entry name" value="RIBULOSE BISPHOSPHATE CARBOXYLASE LARGE CHAIN"/>
    <property type="match status" value="1"/>
</dbReference>
<dbReference type="EnsemblPlants" id="KQK85726">
    <property type="protein sequence ID" value="KQK85726"/>
    <property type="gene ID" value="SETIT_020850mg"/>
</dbReference>
<dbReference type="GO" id="GO:0009507">
    <property type="term" value="C:chloroplast"/>
    <property type="evidence" value="ECO:0007669"/>
    <property type="project" value="UniProtKB-SubCell"/>
</dbReference>
<evidence type="ECO:0000256" key="1">
    <source>
        <dbReference type="ARBA" id="ARBA00004229"/>
    </source>
</evidence>
<keyword evidence="5" id="KW-0934">Plastid</keyword>
<reference evidence="7" key="1">
    <citation type="journal article" date="2012" name="Nat. Biotechnol.">
        <title>Reference genome sequence of the model plant Setaria.</title>
        <authorList>
            <person name="Bennetzen J.L."/>
            <person name="Schmutz J."/>
            <person name="Wang H."/>
            <person name="Percifield R."/>
            <person name="Hawkins J."/>
            <person name="Pontaroli A.C."/>
            <person name="Estep M."/>
            <person name="Feng L."/>
            <person name="Vaughn J.N."/>
            <person name="Grimwood J."/>
            <person name="Jenkins J."/>
            <person name="Barry K."/>
            <person name="Lindquist E."/>
            <person name="Hellsten U."/>
            <person name="Deshpande S."/>
            <person name="Wang X."/>
            <person name="Wu X."/>
            <person name="Mitros T."/>
            <person name="Triplett J."/>
            <person name="Yang X."/>
            <person name="Ye C.Y."/>
            <person name="Mauro-Herrera M."/>
            <person name="Wang L."/>
            <person name="Li P."/>
            <person name="Sharma M."/>
            <person name="Sharma R."/>
            <person name="Ronald P.C."/>
            <person name="Panaud O."/>
            <person name="Kellogg E.A."/>
            <person name="Brutnell T.P."/>
            <person name="Doust A.N."/>
            <person name="Tuskan G.A."/>
            <person name="Rokhsar D."/>
            <person name="Devos K.M."/>
        </authorList>
    </citation>
    <scope>NUCLEOTIDE SEQUENCE [LARGE SCALE GENOMIC DNA]</scope>
    <source>
        <strain evidence="7">cv. Yugu1</strain>
    </source>
</reference>
<dbReference type="PANTHER" id="PTHR37377:SF2">
    <property type="entry name" value="SMALL RIBOSOMAL SUBUNIT PROTEIN US2C"/>
    <property type="match status" value="1"/>
</dbReference>
<dbReference type="eggNOG" id="ENOG502S62T">
    <property type="taxonomic scope" value="Eukaryota"/>
</dbReference>
<comment type="subcellular location">
    <subcellularLocation>
        <location evidence="1">Plastid</location>
        <location evidence="1">Chloroplast</location>
    </subcellularLocation>
</comment>
<proteinExistence type="inferred from homology"/>
<dbReference type="HOGENOM" id="CLU_127319_0_0_1"/>
<evidence type="ECO:0000256" key="4">
    <source>
        <dbReference type="ARBA" id="ARBA00022528"/>
    </source>
</evidence>
<protein>
    <recommendedName>
        <fullName evidence="3">Uncharacterized protein ycf72</fullName>
    </recommendedName>
</protein>
<dbReference type="AlphaFoldDB" id="K3Z2T2"/>